<evidence type="ECO:0000259" key="1">
    <source>
        <dbReference type="PROSITE" id="PS50802"/>
    </source>
</evidence>
<dbReference type="GO" id="GO:0071108">
    <property type="term" value="P:protein K48-linked deubiquitination"/>
    <property type="evidence" value="ECO:0007669"/>
    <property type="project" value="TreeGrafter"/>
</dbReference>
<protein>
    <recommendedName>
        <fullName evidence="1">OTU domain-containing protein</fullName>
    </recommendedName>
</protein>
<evidence type="ECO:0000313" key="2">
    <source>
        <dbReference type="EMBL" id="TVU02654.1"/>
    </source>
</evidence>
<keyword evidence="3" id="KW-1185">Reference proteome</keyword>
<dbReference type="GO" id="GO:0043130">
    <property type="term" value="F:ubiquitin binding"/>
    <property type="evidence" value="ECO:0007669"/>
    <property type="project" value="TreeGrafter"/>
</dbReference>
<dbReference type="PANTHER" id="PTHR12931:SF17">
    <property type="entry name" value="OS02G0521500 PROTEIN"/>
    <property type="match status" value="1"/>
</dbReference>
<evidence type="ECO:0000313" key="3">
    <source>
        <dbReference type="Proteomes" id="UP000324897"/>
    </source>
</evidence>
<feature type="non-terminal residue" evidence="2">
    <location>
        <position position="1"/>
    </location>
</feature>
<feature type="domain" description="OTU" evidence="1">
    <location>
        <begin position="98"/>
        <end position="300"/>
    </location>
</feature>
<comment type="caution">
    <text evidence="2">The sequence shown here is derived from an EMBL/GenBank/DDBJ whole genome shotgun (WGS) entry which is preliminary data.</text>
</comment>
<dbReference type="GO" id="GO:0004843">
    <property type="term" value="F:cysteine-type deubiquitinase activity"/>
    <property type="evidence" value="ECO:0007669"/>
    <property type="project" value="TreeGrafter"/>
</dbReference>
<dbReference type="SUPFAM" id="SSF54001">
    <property type="entry name" value="Cysteine proteinases"/>
    <property type="match status" value="1"/>
</dbReference>
<dbReference type="CDD" id="cd22749">
    <property type="entry name" value="Otubain_C65"/>
    <property type="match status" value="1"/>
</dbReference>
<dbReference type="InterPro" id="IPR019400">
    <property type="entry name" value="Peptidase_C65_otubain"/>
</dbReference>
<dbReference type="InterPro" id="IPR003323">
    <property type="entry name" value="OTU_dom"/>
</dbReference>
<dbReference type="EMBL" id="RWGY01000297">
    <property type="protein sequence ID" value="TVU02654.1"/>
    <property type="molecule type" value="Genomic_DNA"/>
</dbReference>
<name>A0A5J9SUP6_9POAL</name>
<dbReference type="OrthoDB" id="640208at2759"/>
<dbReference type="Pfam" id="PF10275">
    <property type="entry name" value="Peptidase_C65"/>
    <property type="match status" value="1"/>
</dbReference>
<dbReference type="InterPro" id="IPR042467">
    <property type="entry name" value="Peptidase_C65_otubain_sub2"/>
</dbReference>
<dbReference type="Gramene" id="TVU02654">
    <property type="protein sequence ID" value="TVU02654"/>
    <property type="gene ID" value="EJB05_51844"/>
</dbReference>
<dbReference type="Proteomes" id="UP000324897">
    <property type="component" value="Unassembled WGS sequence"/>
</dbReference>
<reference evidence="2 3" key="1">
    <citation type="journal article" date="2019" name="Sci. Rep.">
        <title>A high-quality genome of Eragrostis curvula grass provides insights into Poaceae evolution and supports new strategies to enhance forage quality.</title>
        <authorList>
            <person name="Carballo J."/>
            <person name="Santos B.A.C.M."/>
            <person name="Zappacosta D."/>
            <person name="Garbus I."/>
            <person name="Selva J.P."/>
            <person name="Gallo C.A."/>
            <person name="Diaz A."/>
            <person name="Albertini E."/>
            <person name="Caccamo M."/>
            <person name="Echenique V."/>
        </authorList>
    </citation>
    <scope>NUCLEOTIDE SEQUENCE [LARGE SCALE GENOMIC DNA]</scope>
    <source>
        <strain evidence="3">cv. Victoria</strain>
        <tissue evidence="2">Leaf</tissue>
    </source>
</reference>
<organism evidence="2 3">
    <name type="scientific">Eragrostis curvula</name>
    <name type="common">weeping love grass</name>
    <dbReference type="NCBI Taxonomy" id="38414"/>
    <lineage>
        <taxon>Eukaryota</taxon>
        <taxon>Viridiplantae</taxon>
        <taxon>Streptophyta</taxon>
        <taxon>Embryophyta</taxon>
        <taxon>Tracheophyta</taxon>
        <taxon>Spermatophyta</taxon>
        <taxon>Magnoliopsida</taxon>
        <taxon>Liliopsida</taxon>
        <taxon>Poales</taxon>
        <taxon>Poaceae</taxon>
        <taxon>PACMAD clade</taxon>
        <taxon>Chloridoideae</taxon>
        <taxon>Eragrostideae</taxon>
        <taxon>Eragrostidinae</taxon>
        <taxon>Eragrostis</taxon>
    </lineage>
</organism>
<dbReference type="AlphaFoldDB" id="A0A5J9SUP6"/>
<dbReference type="Gene3D" id="1.20.1300.20">
    <property type="entry name" value="Peptidase C65 Otubain, subdomain 2"/>
    <property type="match status" value="1"/>
</dbReference>
<dbReference type="GO" id="GO:0005634">
    <property type="term" value="C:nucleus"/>
    <property type="evidence" value="ECO:0007669"/>
    <property type="project" value="TreeGrafter"/>
</dbReference>
<dbReference type="PROSITE" id="PS50802">
    <property type="entry name" value="OTU"/>
    <property type="match status" value="1"/>
</dbReference>
<accession>A0A5J9SUP6</accession>
<dbReference type="PANTHER" id="PTHR12931">
    <property type="entry name" value="UBIQUITIN THIOLESTERASE PROTEIN OTUB"/>
    <property type="match status" value="1"/>
</dbReference>
<proteinExistence type="predicted"/>
<gene>
    <name evidence="2" type="ORF">EJB05_51844</name>
</gene>
<sequence>MYAISHALPTAGNPRLRICYCSVDSVAAREMSHGGAKGLWESSSFLGRLLHCCGLITVVIAEKSEPPHVSEKKTCVSEAEVHYHIEGPTAKTLSKYYSSFRVVLGDGECFYRSFIFSYLEHLLDRNDSSEEERLLYAIEEISSTYESLNWPYDDFYEHCEAFRGLLRKVKLWNTQVGASSYKRRRLLAFFGDYVESDPIFSFLRITTATWICTHPEISVFYPTTNEVSLEEYCRSEIICRRSFADHLAIAALTDALGIQLRVFSLSARQNQDIYISSRDEPSPIVTLVYTGIHYDILYPS</sequence>
<dbReference type="InterPro" id="IPR038765">
    <property type="entry name" value="Papain-like_cys_pep_sf"/>
</dbReference>